<evidence type="ECO:0000313" key="2">
    <source>
        <dbReference type="EMBL" id="TLP40579.1"/>
    </source>
</evidence>
<gene>
    <name evidence="2" type="ORF">FDK22_00770</name>
</gene>
<dbReference type="AlphaFoldDB" id="A0A5R8Y3B2"/>
<feature type="signal peptide" evidence="1">
    <location>
        <begin position="1"/>
        <end position="22"/>
    </location>
</feature>
<evidence type="ECO:0000256" key="1">
    <source>
        <dbReference type="SAM" id="SignalP"/>
    </source>
</evidence>
<name>A0A5R8Y3B2_9BACT</name>
<dbReference type="RefSeq" id="WP_138150869.1">
    <property type="nucleotide sequence ID" value="NZ_VANU01000001.1"/>
</dbReference>
<reference evidence="2 3" key="1">
    <citation type="submission" date="2019-05" db="EMBL/GenBank/DDBJ databases">
        <title>Arcobacter sp. nov., isolated from sea sediment.</title>
        <authorList>
            <person name="Kim W."/>
        </authorList>
    </citation>
    <scope>NUCLEOTIDE SEQUENCE [LARGE SCALE GENOMIC DNA]</scope>
    <source>
        <strain evidence="2 3">CAU 1517</strain>
    </source>
</reference>
<proteinExistence type="predicted"/>
<dbReference type="OrthoDB" id="5365598at2"/>
<comment type="caution">
    <text evidence="2">The sequence shown here is derived from an EMBL/GenBank/DDBJ whole genome shotgun (WGS) entry which is preliminary data.</text>
</comment>
<dbReference type="Proteomes" id="UP000308901">
    <property type="component" value="Unassembled WGS sequence"/>
</dbReference>
<keyword evidence="3" id="KW-1185">Reference proteome</keyword>
<dbReference type="PROSITE" id="PS51257">
    <property type="entry name" value="PROKAR_LIPOPROTEIN"/>
    <property type="match status" value="1"/>
</dbReference>
<sequence>MKIKNYLLIVLFAVFFVGCASSTSYQYSANKVVLGKNENLVNIDFTNPIFQRQASFCTTNSYTLSDENIKYGYLFIESIELSNNCYWNGLPSSFLQNNIKEQLNITSLKTVEDYDIDGYNFKTLKVNDDSYINLIYIYNGNKNRFILDSYGRLYDKLLKSFKPDYENKYLSKKRFLGKYNDSLVRKNIINRYFEAEKIELTSQLILSL</sequence>
<organism evidence="2 3">
    <name type="scientific">Arcobacter arenosus</name>
    <dbReference type="NCBI Taxonomy" id="2576037"/>
    <lineage>
        <taxon>Bacteria</taxon>
        <taxon>Pseudomonadati</taxon>
        <taxon>Campylobacterota</taxon>
        <taxon>Epsilonproteobacteria</taxon>
        <taxon>Campylobacterales</taxon>
        <taxon>Arcobacteraceae</taxon>
        <taxon>Arcobacter</taxon>
    </lineage>
</organism>
<feature type="chain" id="PRO_5024336939" description="Lipoprotein" evidence="1">
    <location>
        <begin position="23"/>
        <end position="208"/>
    </location>
</feature>
<keyword evidence="1" id="KW-0732">Signal</keyword>
<protein>
    <recommendedName>
        <fullName evidence="4">Lipoprotein</fullName>
    </recommendedName>
</protein>
<evidence type="ECO:0000313" key="3">
    <source>
        <dbReference type="Proteomes" id="UP000308901"/>
    </source>
</evidence>
<dbReference type="EMBL" id="VANU01000001">
    <property type="protein sequence ID" value="TLP40579.1"/>
    <property type="molecule type" value="Genomic_DNA"/>
</dbReference>
<evidence type="ECO:0008006" key="4">
    <source>
        <dbReference type="Google" id="ProtNLM"/>
    </source>
</evidence>
<accession>A0A5R8Y3B2</accession>